<feature type="compositionally biased region" description="Low complexity" evidence="1">
    <location>
        <begin position="83"/>
        <end position="109"/>
    </location>
</feature>
<keyword evidence="2" id="KW-0812">Transmembrane</keyword>
<dbReference type="EMBL" id="LT607753">
    <property type="protein sequence ID" value="SCG45203.1"/>
    <property type="molecule type" value="Genomic_DNA"/>
</dbReference>
<organism evidence="4 5">
    <name type="scientific">Micromonospora coxensis</name>
    <dbReference type="NCBI Taxonomy" id="356852"/>
    <lineage>
        <taxon>Bacteria</taxon>
        <taxon>Bacillati</taxon>
        <taxon>Actinomycetota</taxon>
        <taxon>Actinomycetes</taxon>
        <taxon>Micromonosporales</taxon>
        <taxon>Micromonosporaceae</taxon>
        <taxon>Micromonospora</taxon>
    </lineage>
</organism>
<keyword evidence="2" id="KW-0472">Membrane</keyword>
<dbReference type="InterPro" id="IPR001919">
    <property type="entry name" value="CBD2"/>
</dbReference>
<accession>A0A1C5HH12</accession>
<feature type="transmembrane region" description="Helical" evidence="2">
    <location>
        <begin position="20"/>
        <end position="42"/>
    </location>
</feature>
<protein>
    <submittedName>
        <fullName evidence="4">Cellulose binding domain-containing protein</fullName>
    </submittedName>
</protein>
<dbReference type="GO" id="GO:0030247">
    <property type="term" value="F:polysaccharide binding"/>
    <property type="evidence" value="ECO:0007669"/>
    <property type="project" value="InterPro"/>
</dbReference>
<keyword evidence="5" id="KW-1185">Reference proteome</keyword>
<keyword evidence="2" id="KW-1133">Transmembrane helix</keyword>
<evidence type="ECO:0000256" key="1">
    <source>
        <dbReference type="SAM" id="MobiDB-lite"/>
    </source>
</evidence>
<evidence type="ECO:0000259" key="3">
    <source>
        <dbReference type="SMART" id="SM00637"/>
    </source>
</evidence>
<reference evidence="5" key="1">
    <citation type="submission" date="2016-06" db="EMBL/GenBank/DDBJ databases">
        <authorList>
            <person name="Varghese N."/>
            <person name="Submissions Spin"/>
        </authorList>
    </citation>
    <scope>NUCLEOTIDE SEQUENCE [LARGE SCALE GENOMIC DNA]</scope>
    <source>
        <strain evidence="5">DSM 45161</strain>
    </source>
</reference>
<dbReference type="Pfam" id="PF00553">
    <property type="entry name" value="CBM_2"/>
    <property type="match status" value="1"/>
</dbReference>
<dbReference type="InterPro" id="IPR008965">
    <property type="entry name" value="CBM2/CBM3_carb-bd_dom_sf"/>
</dbReference>
<dbReference type="Gene3D" id="2.60.40.290">
    <property type="match status" value="1"/>
</dbReference>
<dbReference type="SMART" id="SM00637">
    <property type="entry name" value="CBD_II"/>
    <property type="match status" value="1"/>
</dbReference>
<dbReference type="SUPFAM" id="SSF49384">
    <property type="entry name" value="Carbohydrate-binding domain"/>
    <property type="match status" value="1"/>
</dbReference>
<evidence type="ECO:0000256" key="2">
    <source>
        <dbReference type="SAM" id="Phobius"/>
    </source>
</evidence>
<evidence type="ECO:0000313" key="5">
    <source>
        <dbReference type="Proteomes" id="UP000198215"/>
    </source>
</evidence>
<dbReference type="RefSeq" id="WP_088975086.1">
    <property type="nucleotide sequence ID" value="NZ_LT607753.1"/>
</dbReference>
<dbReference type="GO" id="GO:0005975">
    <property type="term" value="P:carbohydrate metabolic process"/>
    <property type="evidence" value="ECO:0007669"/>
    <property type="project" value="InterPro"/>
</dbReference>
<dbReference type="Proteomes" id="UP000198215">
    <property type="component" value="Chromosome I"/>
</dbReference>
<evidence type="ECO:0000313" key="4">
    <source>
        <dbReference type="EMBL" id="SCG45203.1"/>
    </source>
</evidence>
<name>A0A1C5HH12_9ACTN</name>
<feature type="domain" description="CBM2" evidence="3">
    <location>
        <begin position="120"/>
        <end position="220"/>
    </location>
</feature>
<dbReference type="GO" id="GO:0004553">
    <property type="term" value="F:hydrolase activity, hydrolyzing O-glycosyl compounds"/>
    <property type="evidence" value="ECO:0007669"/>
    <property type="project" value="InterPro"/>
</dbReference>
<dbReference type="OrthoDB" id="3405376at2"/>
<sequence>MFDRSAARSGARSAPTLLASTPWIVVLLGVGLLAVLLLFAMLSFRGAEHQAAPEPAPPMYLPRLPATPAAVASTDTPLVVAGATRSPSVTPTPSPSVTSPRPTASPSSSRKAGTSGSGRVTAAYRATSSDRDSFAATLTVRNGTGGAQEWEVELLFTGNVKSIRASSSSGLSVRTRGSGWFVLRGTGPLPAGESAVVSMTFSRSGSGDRPGQCTVNGAACTIG</sequence>
<feature type="region of interest" description="Disordered" evidence="1">
    <location>
        <begin position="83"/>
        <end position="120"/>
    </location>
</feature>
<gene>
    <name evidence="4" type="ORF">GA0070614_1297</name>
</gene>
<proteinExistence type="predicted"/>
<dbReference type="InterPro" id="IPR012291">
    <property type="entry name" value="CBM2_carb-bd_dom_sf"/>
</dbReference>
<dbReference type="AlphaFoldDB" id="A0A1C5HH12"/>